<comment type="subcellular location">
    <subcellularLocation>
        <location evidence="1">Nucleus</location>
    </subcellularLocation>
</comment>
<dbReference type="KEGG" id="hvg:123407159"/>
<dbReference type="GO" id="GO:0009873">
    <property type="term" value="P:ethylene-activated signaling pathway"/>
    <property type="evidence" value="ECO:0007669"/>
    <property type="project" value="InterPro"/>
</dbReference>
<evidence type="ECO:0000313" key="8">
    <source>
        <dbReference type="EnsemblPlants" id="HORVU.MOREX.r3.7HG0661060.1"/>
    </source>
</evidence>
<evidence type="ECO:0000256" key="3">
    <source>
        <dbReference type="ARBA" id="ARBA00023125"/>
    </source>
</evidence>
<evidence type="ECO:0000256" key="1">
    <source>
        <dbReference type="ARBA" id="ARBA00004123"/>
    </source>
</evidence>
<dbReference type="SMART" id="SM00380">
    <property type="entry name" value="AP2"/>
    <property type="match status" value="1"/>
</dbReference>
<dbReference type="GO" id="GO:0005634">
    <property type="term" value="C:nucleus"/>
    <property type="evidence" value="ECO:0007669"/>
    <property type="project" value="UniProtKB-SubCell"/>
</dbReference>
<dbReference type="PRINTS" id="PR00367">
    <property type="entry name" value="ETHRSPELEMNT"/>
</dbReference>
<organism evidence="8 9">
    <name type="scientific">Hordeum vulgare subsp. vulgare</name>
    <name type="common">Domesticated barley</name>
    <dbReference type="NCBI Taxonomy" id="112509"/>
    <lineage>
        <taxon>Eukaryota</taxon>
        <taxon>Viridiplantae</taxon>
        <taxon>Streptophyta</taxon>
        <taxon>Embryophyta</taxon>
        <taxon>Tracheophyta</taxon>
        <taxon>Spermatophyta</taxon>
        <taxon>Magnoliopsida</taxon>
        <taxon>Liliopsida</taxon>
        <taxon>Poales</taxon>
        <taxon>Poaceae</taxon>
        <taxon>BOP clade</taxon>
        <taxon>Pooideae</taxon>
        <taxon>Triticodae</taxon>
        <taxon>Triticeae</taxon>
        <taxon>Hordeinae</taxon>
        <taxon>Hordeum</taxon>
    </lineage>
</organism>
<dbReference type="InterPro" id="IPR044808">
    <property type="entry name" value="ERF_plant"/>
</dbReference>
<evidence type="ECO:0000256" key="6">
    <source>
        <dbReference type="SAM" id="MobiDB-lite"/>
    </source>
</evidence>
<keyword evidence="4" id="KW-0804">Transcription</keyword>
<dbReference type="GeneID" id="123407159"/>
<dbReference type="FunFam" id="3.30.730.10:FF:000001">
    <property type="entry name" value="Ethylene-responsive transcription factor 2"/>
    <property type="match status" value="1"/>
</dbReference>
<evidence type="ECO:0000256" key="2">
    <source>
        <dbReference type="ARBA" id="ARBA00023015"/>
    </source>
</evidence>
<name>A0A8I6YCB5_HORVV</name>
<protein>
    <recommendedName>
        <fullName evidence="7">AP2/ERF domain-containing protein</fullName>
    </recommendedName>
</protein>
<dbReference type="RefSeq" id="XP_044956163.1">
    <property type="nucleotide sequence ID" value="XM_045100228.1"/>
</dbReference>
<dbReference type="Gramene" id="HORVU.MOREX.r3.7HG0661060.1">
    <property type="protein sequence ID" value="HORVU.MOREX.r3.7HG0661060.1"/>
    <property type="gene ID" value="HORVU.MOREX.r3.7HG0661060"/>
</dbReference>
<evidence type="ECO:0000313" key="9">
    <source>
        <dbReference type="Proteomes" id="UP000011116"/>
    </source>
</evidence>
<dbReference type="PROSITE" id="PS51032">
    <property type="entry name" value="AP2_ERF"/>
    <property type="match status" value="1"/>
</dbReference>
<evidence type="ECO:0000256" key="5">
    <source>
        <dbReference type="ARBA" id="ARBA00023242"/>
    </source>
</evidence>
<keyword evidence="2" id="KW-0805">Transcription regulation</keyword>
<dbReference type="Proteomes" id="UP000011116">
    <property type="component" value="Chromosome 7H"/>
</dbReference>
<dbReference type="InterPro" id="IPR001471">
    <property type="entry name" value="AP2/ERF_dom"/>
</dbReference>
<reference evidence="8" key="3">
    <citation type="submission" date="2022-01" db="UniProtKB">
        <authorList>
            <consortium name="EnsemblPlants"/>
        </authorList>
    </citation>
    <scope>IDENTIFICATION</scope>
    <source>
        <strain evidence="8">subsp. vulgare</strain>
    </source>
</reference>
<dbReference type="PANTHER" id="PTHR31190:SF269">
    <property type="entry name" value="EREBP TRANSCRIPTION FACTOR"/>
    <property type="match status" value="1"/>
</dbReference>
<dbReference type="GO" id="GO:0003700">
    <property type="term" value="F:DNA-binding transcription factor activity"/>
    <property type="evidence" value="ECO:0007669"/>
    <property type="project" value="InterPro"/>
</dbReference>
<sequence>MCGGAILSDIIPPPRRPAGGRLWQADRKKRRAGPRRVPEEEPEEEAEEGDEDFEADFEGFVDEESDGEVKPFPARRSGFSGDGLKATAAGEYDCASGSAKRKRKNQFRGIRRRPWGKWAAEIRDPRKGVRVWLGTYNSAEEAARAYDVEARRIRGKKAKVNFPEEAPMASQQRCPEPTAVKVPEFNTEQKPVLNTMGNADVYSCAAVDYTLNQQFVQPQNMSFVPTMNAVEAPFMNFSSDQGSNSFSCSDFSWENDIKTPDITSVLASIPTSTEVNESAFVQNNGSNSTAPPVMGNANVDLADLEPYMKFLMDDGSDESIDSILSCDVPQDVVGNMDLWTFDDMPLSAGFY</sequence>
<proteinExistence type="predicted"/>
<dbReference type="InterPro" id="IPR016177">
    <property type="entry name" value="DNA-bd_dom_sf"/>
</dbReference>
<dbReference type="Gramene" id="HORVU.MOREX.r2.7HG0548620.1">
    <property type="protein sequence ID" value="HORVU.MOREX.r2.7HG0548620.1"/>
    <property type="gene ID" value="HORVU.MOREX.r2.7HG0548620"/>
</dbReference>
<reference evidence="8" key="2">
    <citation type="submission" date="2020-10" db="EMBL/GenBank/DDBJ databases">
        <authorList>
            <person name="Scholz U."/>
            <person name="Mascher M."/>
            <person name="Fiebig A."/>
        </authorList>
    </citation>
    <scope>NUCLEOTIDE SEQUENCE [LARGE SCALE GENOMIC DNA]</scope>
    <source>
        <strain evidence="8">cv. Morex</strain>
    </source>
</reference>
<dbReference type="SMR" id="A0A8I6YCB5"/>
<feature type="domain" description="AP2/ERF" evidence="7">
    <location>
        <begin position="106"/>
        <end position="163"/>
    </location>
</feature>
<dbReference type="OrthoDB" id="631165at2759"/>
<feature type="region of interest" description="Disordered" evidence="6">
    <location>
        <begin position="1"/>
        <end position="83"/>
    </location>
</feature>
<gene>
    <name evidence="8" type="primary">LOC123407159</name>
</gene>
<dbReference type="Pfam" id="PF00847">
    <property type="entry name" value="AP2"/>
    <property type="match status" value="1"/>
</dbReference>
<dbReference type="CDD" id="cd00018">
    <property type="entry name" value="AP2"/>
    <property type="match status" value="1"/>
</dbReference>
<evidence type="ECO:0000259" key="7">
    <source>
        <dbReference type="PROSITE" id="PS51032"/>
    </source>
</evidence>
<dbReference type="PANTHER" id="PTHR31190">
    <property type="entry name" value="DNA-BINDING DOMAIN"/>
    <property type="match status" value="1"/>
</dbReference>
<dbReference type="GO" id="GO:0003677">
    <property type="term" value="F:DNA binding"/>
    <property type="evidence" value="ECO:0007669"/>
    <property type="project" value="UniProtKB-KW"/>
</dbReference>
<accession>A0A8I6YCB5</accession>
<dbReference type="InterPro" id="IPR036955">
    <property type="entry name" value="AP2/ERF_dom_sf"/>
</dbReference>
<feature type="compositionally biased region" description="Acidic residues" evidence="6">
    <location>
        <begin position="40"/>
        <end position="66"/>
    </location>
</feature>
<dbReference type="AlphaFoldDB" id="A0A8I6YCB5"/>
<dbReference type="SUPFAM" id="SSF54171">
    <property type="entry name" value="DNA-binding domain"/>
    <property type="match status" value="1"/>
</dbReference>
<keyword evidence="9" id="KW-1185">Reference proteome</keyword>
<dbReference type="Gene3D" id="3.30.730.10">
    <property type="entry name" value="AP2/ERF domain"/>
    <property type="match status" value="1"/>
</dbReference>
<keyword evidence="3" id="KW-0238">DNA-binding</keyword>
<evidence type="ECO:0000256" key="4">
    <source>
        <dbReference type="ARBA" id="ARBA00023163"/>
    </source>
</evidence>
<reference evidence="9" key="1">
    <citation type="journal article" date="2012" name="Nature">
        <title>A physical, genetic and functional sequence assembly of the barley genome.</title>
        <authorList>
            <consortium name="The International Barley Genome Sequencing Consortium"/>
            <person name="Mayer K.F."/>
            <person name="Waugh R."/>
            <person name="Brown J.W."/>
            <person name="Schulman A."/>
            <person name="Langridge P."/>
            <person name="Platzer M."/>
            <person name="Fincher G.B."/>
            <person name="Muehlbauer G.J."/>
            <person name="Sato K."/>
            <person name="Close T.J."/>
            <person name="Wise R.P."/>
            <person name="Stein N."/>
        </authorList>
    </citation>
    <scope>NUCLEOTIDE SEQUENCE [LARGE SCALE GENOMIC DNA]</scope>
    <source>
        <strain evidence="9">cv. Morex</strain>
    </source>
</reference>
<dbReference type="EnsemblPlants" id="HORVU.MOREX.r3.7HG0661060.1">
    <property type="protein sequence ID" value="HORVU.MOREX.r3.7HG0661060.1"/>
    <property type="gene ID" value="HORVU.MOREX.r3.7HG0661060"/>
</dbReference>
<keyword evidence="5" id="KW-0539">Nucleus</keyword>